<evidence type="ECO:0000313" key="2">
    <source>
        <dbReference type="EMBL" id="MFC4998967.1"/>
    </source>
</evidence>
<gene>
    <name evidence="2" type="ORF">ACFPIJ_14115</name>
</gene>
<accession>A0ABV9VVK8</accession>
<organism evidence="2 3">
    <name type="scientific">Dactylosporangium cerinum</name>
    <dbReference type="NCBI Taxonomy" id="1434730"/>
    <lineage>
        <taxon>Bacteria</taxon>
        <taxon>Bacillati</taxon>
        <taxon>Actinomycetota</taxon>
        <taxon>Actinomycetes</taxon>
        <taxon>Micromonosporales</taxon>
        <taxon>Micromonosporaceae</taxon>
        <taxon>Dactylosporangium</taxon>
    </lineage>
</organism>
<name>A0ABV9VVK8_9ACTN</name>
<keyword evidence="3" id="KW-1185">Reference proteome</keyword>
<feature type="compositionally biased region" description="Polar residues" evidence="1">
    <location>
        <begin position="1"/>
        <end position="10"/>
    </location>
</feature>
<dbReference type="Proteomes" id="UP001595912">
    <property type="component" value="Unassembled WGS sequence"/>
</dbReference>
<reference evidence="3" key="1">
    <citation type="journal article" date="2019" name="Int. J. Syst. Evol. Microbiol.">
        <title>The Global Catalogue of Microorganisms (GCM) 10K type strain sequencing project: providing services to taxonomists for standard genome sequencing and annotation.</title>
        <authorList>
            <consortium name="The Broad Institute Genomics Platform"/>
            <consortium name="The Broad Institute Genome Sequencing Center for Infectious Disease"/>
            <person name="Wu L."/>
            <person name="Ma J."/>
        </authorList>
    </citation>
    <scope>NUCLEOTIDE SEQUENCE [LARGE SCALE GENOMIC DNA]</scope>
    <source>
        <strain evidence="3">CGMCC 4.7152</strain>
    </source>
</reference>
<evidence type="ECO:0000313" key="3">
    <source>
        <dbReference type="Proteomes" id="UP001595912"/>
    </source>
</evidence>
<protein>
    <submittedName>
        <fullName evidence="2">Uncharacterized protein</fullName>
    </submittedName>
</protein>
<comment type="caution">
    <text evidence="2">The sequence shown here is derived from an EMBL/GenBank/DDBJ whole genome shotgun (WGS) entry which is preliminary data.</text>
</comment>
<dbReference type="RefSeq" id="WP_380115245.1">
    <property type="nucleotide sequence ID" value="NZ_JBHSIU010000014.1"/>
</dbReference>
<feature type="region of interest" description="Disordered" evidence="1">
    <location>
        <begin position="1"/>
        <end position="33"/>
    </location>
</feature>
<dbReference type="EMBL" id="JBHSIU010000014">
    <property type="protein sequence ID" value="MFC4998967.1"/>
    <property type="molecule type" value="Genomic_DNA"/>
</dbReference>
<proteinExistence type="predicted"/>
<evidence type="ECO:0000256" key="1">
    <source>
        <dbReference type="SAM" id="MobiDB-lite"/>
    </source>
</evidence>
<sequence length="87" mass="9187">MLPDTESINGLTLLPGVTRSSSGAANSGGSGKRVEAGRFEVWICAACGYTEWYAHEVNEALAWLTQNPHSGVRYYDADAVARPASAG</sequence>